<dbReference type="Pfam" id="PF04471">
    <property type="entry name" value="Mrr_cat"/>
    <property type="match status" value="1"/>
</dbReference>
<protein>
    <submittedName>
        <fullName evidence="3">Restriction endonuclease</fullName>
    </submittedName>
</protein>
<comment type="caution">
    <text evidence="3">The sequence shown here is derived from an EMBL/GenBank/DDBJ whole genome shotgun (WGS) entry which is preliminary data.</text>
</comment>
<evidence type="ECO:0000259" key="2">
    <source>
        <dbReference type="Pfam" id="PF04471"/>
    </source>
</evidence>
<keyword evidence="1" id="KW-0812">Transmembrane</keyword>
<organism evidence="3 4">
    <name type="scientific">Zeimonas arvi</name>
    <dbReference type="NCBI Taxonomy" id="2498847"/>
    <lineage>
        <taxon>Bacteria</taxon>
        <taxon>Pseudomonadati</taxon>
        <taxon>Pseudomonadota</taxon>
        <taxon>Betaproteobacteria</taxon>
        <taxon>Burkholderiales</taxon>
        <taxon>Burkholderiaceae</taxon>
        <taxon>Zeimonas</taxon>
    </lineage>
</organism>
<reference evidence="3 4" key="1">
    <citation type="submission" date="2019-06" db="EMBL/GenBank/DDBJ databases">
        <title>Quisquiliibacterium sp. nov., isolated from a maize field.</title>
        <authorList>
            <person name="Lin S.-Y."/>
            <person name="Tsai C.-F."/>
            <person name="Young C.-C."/>
        </authorList>
    </citation>
    <scope>NUCLEOTIDE SEQUENCE [LARGE SCALE GENOMIC DNA]</scope>
    <source>
        <strain evidence="3 4">CC-CFT501</strain>
    </source>
</reference>
<accession>A0A5C8NUB1</accession>
<dbReference type="InterPro" id="IPR011335">
    <property type="entry name" value="Restrct_endonuc-II-like"/>
</dbReference>
<dbReference type="InterPro" id="IPR007560">
    <property type="entry name" value="Restrct_endonuc_IV_Mrr"/>
</dbReference>
<name>A0A5C8NUB1_9BURK</name>
<feature type="transmembrane region" description="Helical" evidence="1">
    <location>
        <begin position="42"/>
        <end position="61"/>
    </location>
</feature>
<dbReference type="RefSeq" id="WP_147704997.1">
    <property type="nucleotide sequence ID" value="NZ_VDUY01000005.1"/>
</dbReference>
<keyword evidence="3" id="KW-0255">Endonuclease</keyword>
<gene>
    <name evidence="3" type="ORF">FHP08_13495</name>
</gene>
<dbReference type="GO" id="GO:0009307">
    <property type="term" value="P:DNA restriction-modification system"/>
    <property type="evidence" value="ECO:0007669"/>
    <property type="project" value="InterPro"/>
</dbReference>
<sequence length="194" mass="20876">MKFKMAENSLFAILLRSSWWISAAVGLAFVLAAKAILPDKYFIVGAFGSLPFFVISAMAAWKQLRAPSPARVAKTLEAAGEMSWADFAATFEAGLRADGYTVERIDGGADFLTVKSGRTAVVAARRWKGAKLGLEPLRELQALREKRDTHDAVFVTIGEVTEKAAQFARGNGIRMLAGAELAKLVDAGRKGRAG</sequence>
<keyword evidence="1" id="KW-0472">Membrane</keyword>
<proteinExistence type="predicted"/>
<evidence type="ECO:0000313" key="4">
    <source>
        <dbReference type="Proteomes" id="UP000321548"/>
    </source>
</evidence>
<dbReference type="PANTHER" id="PTHR30015">
    <property type="entry name" value="MRR RESTRICTION SYSTEM PROTEIN"/>
    <property type="match status" value="1"/>
</dbReference>
<evidence type="ECO:0000313" key="3">
    <source>
        <dbReference type="EMBL" id="TXL64748.1"/>
    </source>
</evidence>
<dbReference type="OrthoDB" id="5782056at2"/>
<dbReference type="InterPro" id="IPR052906">
    <property type="entry name" value="Type_IV_Methyl-Rstrct_Enzyme"/>
</dbReference>
<feature type="domain" description="Restriction endonuclease type IV Mrr" evidence="2">
    <location>
        <begin position="81"/>
        <end position="184"/>
    </location>
</feature>
<keyword evidence="1" id="KW-1133">Transmembrane helix</keyword>
<dbReference type="SUPFAM" id="SSF52980">
    <property type="entry name" value="Restriction endonuclease-like"/>
    <property type="match status" value="1"/>
</dbReference>
<dbReference type="Gene3D" id="3.40.1350.10">
    <property type="match status" value="1"/>
</dbReference>
<keyword evidence="3" id="KW-0540">Nuclease</keyword>
<dbReference type="InterPro" id="IPR011856">
    <property type="entry name" value="tRNA_endonuc-like_dom_sf"/>
</dbReference>
<keyword evidence="3" id="KW-0378">Hydrolase</keyword>
<dbReference type="AlphaFoldDB" id="A0A5C8NUB1"/>
<dbReference type="GO" id="GO:0003677">
    <property type="term" value="F:DNA binding"/>
    <property type="evidence" value="ECO:0007669"/>
    <property type="project" value="InterPro"/>
</dbReference>
<evidence type="ECO:0000256" key="1">
    <source>
        <dbReference type="SAM" id="Phobius"/>
    </source>
</evidence>
<dbReference type="PANTHER" id="PTHR30015:SF7">
    <property type="entry name" value="TYPE IV METHYL-DIRECTED RESTRICTION ENZYME ECOKMRR"/>
    <property type="match status" value="1"/>
</dbReference>
<dbReference type="Proteomes" id="UP000321548">
    <property type="component" value="Unassembled WGS sequence"/>
</dbReference>
<dbReference type="GO" id="GO:0015666">
    <property type="term" value="F:restriction endodeoxyribonuclease activity"/>
    <property type="evidence" value="ECO:0007669"/>
    <property type="project" value="TreeGrafter"/>
</dbReference>
<keyword evidence="4" id="KW-1185">Reference proteome</keyword>
<dbReference type="EMBL" id="VDUY01000005">
    <property type="protein sequence ID" value="TXL64748.1"/>
    <property type="molecule type" value="Genomic_DNA"/>
</dbReference>